<dbReference type="EMBL" id="KU886223">
    <property type="protein sequence ID" value="ANH51478.1"/>
    <property type="molecule type" value="Genomic_DNA"/>
</dbReference>
<reference evidence="4" key="1">
    <citation type="submission" date="2016-03" db="EMBL/GenBank/DDBJ databases">
        <authorList>
            <person name="Sharma R."/>
            <person name="Simister A.R."/>
            <person name="Berg J.A."/>
            <person name="Jensen G.L."/>
            <person name="Keele B.R."/>
            <person name="Ward M.E.H."/>
            <person name="Breakwell D.P."/>
            <person name="Hope S."/>
            <person name="Grose J.H."/>
        </authorList>
    </citation>
    <scope>NUCLEOTIDE SEQUENCE [LARGE SCALE GENOMIC DNA]</scope>
</reference>
<gene>
    <name evidence="3" type="ORF">SIMMY50_16</name>
</gene>
<feature type="transmembrane region" description="Helical" evidence="2">
    <location>
        <begin position="12"/>
        <end position="30"/>
    </location>
</feature>
<organism evidence="3 4">
    <name type="scientific">Erwinia phage vB_EamM_Simmy50</name>
    <dbReference type="NCBI Taxonomy" id="1815988"/>
    <lineage>
        <taxon>Viruses</taxon>
        <taxon>Duplodnaviria</taxon>
        <taxon>Heunggongvirae</taxon>
        <taxon>Uroviricota</taxon>
        <taxon>Caudoviricetes</taxon>
        <taxon>Chimalliviridae</taxon>
        <taxon>Agricanvirus</taxon>
        <taxon>Agricanvirus simmy50</taxon>
    </lineage>
</organism>
<evidence type="ECO:0000256" key="2">
    <source>
        <dbReference type="SAM" id="Phobius"/>
    </source>
</evidence>
<name>A0A173GDC0_9CAUD</name>
<sequence length="154" mass="16612">MWILLKELFLKNFKVVLVIAVVGFVVYFLWSTATSVATLGEQQKQMSKQIESIGESVNQLKVLGEQTRDIQQQQMALTQRISSEYDKESQDAQATTGNLLGAVSDGSFRLRIKKPSAPVTIPYRNVAGANGIASPGAASSPDATRGSDGAKANH</sequence>
<evidence type="ECO:0000313" key="3">
    <source>
        <dbReference type="EMBL" id="ANH51478.1"/>
    </source>
</evidence>
<dbReference type="Proteomes" id="UP000222975">
    <property type="component" value="Segment"/>
</dbReference>
<feature type="region of interest" description="Disordered" evidence="1">
    <location>
        <begin position="124"/>
        <end position="154"/>
    </location>
</feature>
<keyword evidence="2" id="KW-0812">Transmembrane</keyword>
<keyword evidence="4" id="KW-1185">Reference proteome</keyword>
<keyword evidence="2" id="KW-0472">Membrane</keyword>
<protein>
    <submittedName>
        <fullName evidence="3">Uncharacterized protein</fullName>
    </submittedName>
</protein>
<accession>A0A173GDC0</accession>
<keyword evidence="2" id="KW-1133">Transmembrane helix</keyword>
<evidence type="ECO:0000313" key="4">
    <source>
        <dbReference type="Proteomes" id="UP000222975"/>
    </source>
</evidence>
<proteinExistence type="predicted"/>
<evidence type="ECO:0000256" key="1">
    <source>
        <dbReference type="SAM" id="MobiDB-lite"/>
    </source>
</evidence>